<feature type="compositionally biased region" description="Basic and acidic residues" evidence="1">
    <location>
        <begin position="46"/>
        <end position="56"/>
    </location>
</feature>
<accession>A0A5M3MPA6</accession>
<dbReference type="EMBL" id="JH711578">
    <property type="protein sequence ID" value="EIW81009.1"/>
    <property type="molecule type" value="Genomic_DNA"/>
</dbReference>
<evidence type="ECO:0000256" key="1">
    <source>
        <dbReference type="SAM" id="MobiDB-lite"/>
    </source>
</evidence>
<feature type="compositionally biased region" description="Basic and acidic residues" evidence="1">
    <location>
        <begin position="407"/>
        <end position="426"/>
    </location>
</feature>
<dbReference type="OMA" id="DEYHEGS"/>
<feature type="compositionally biased region" description="Basic residues" evidence="1">
    <location>
        <begin position="468"/>
        <end position="480"/>
    </location>
</feature>
<keyword evidence="3" id="KW-1185">Reference proteome</keyword>
<name>A0A5M3MPA6_CONPW</name>
<feature type="compositionally biased region" description="Low complexity" evidence="1">
    <location>
        <begin position="293"/>
        <end position="310"/>
    </location>
</feature>
<reference evidence="3" key="1">
    <citation type="journal article" date="2012" name="Science">
        <title>The Paleozoic origin of enzymatic lignin decomposition reconstructed from 31 fungal genomes.</title>
        <authorList>
            <person name="Floudas D."/>
            <person name="Binder M."/>
            <person name="Riley R."/>
            <person name="Barry K."/>
            <person name="Blanchette R.A."/>
            <person name="Henrissat B."/>
            <person name="Martinez A.T."/>
            <person name="Otillar R."/>
            <person name="Spatafora J.W."/>
            <person name="Yadav J.S."/>
            <person name="Aerts A."/>
            <person name="Benoit I."/>
            <person name="Boyd A."/>
            <person name="Carlson A."/>
            <person name="Copeland A."/>
            <person name="Coutinho P.M."/>
            <person name="de Vries R.P."/>
            <person name="Ferreira P."/>
            <person name="Findley K."/>
            <person name="Foster B."/>
            <person name="Gaskell J."/>
            <person name="Glotzer D."/>
            <person name="Gorecki P."/>
            <person name="Heitman J."/>
            <person name="Hesse C."/>
            <person name="Hori C."/>
            <person name="Igarashi K."/>
            <person name="Jurgens J.A."/>
            <person name="Kallen N."/>
            <person name="Kersten P."/>
            <person name="Kohler A."/>
            <person name="Kuees U."/>
            <person name="Kumar T.K.A."/>
            <person name="Kuo A."/>
            <person name="LaButti K."/>
            <person name="Larrondo L.F."/>
            <person name="Lindquist E."/>
            <person name="Ling A."/>
            <person name="Lombard V."/>
            <person name="Lucas S."/>
            <person name="Lundell T."/>
            <person name="Martin R."/>
            <person name="McLaughlin D.J."/>
            <person name="Morgenstern I."/>
            <person name="Morin E."/>
            <person name="Murat C."/>
            <person name="Nagy L.G."/>
            <person name="Nolan M."/>
            <person name="Ohm R.A."/>
            <person name="Patyshakuliyeva A."/>
            <person name="Rokas A."/>
            <person name="Ruiz-Duenas F.J."/>
            <person name="Sabat G."/>
            <person name="Salamov A."/>
            <person name="Samejima M."/>
            <person name="Schmutz J."/>
            <person name="Slot J.C."/>
            <person name="St John F."/>
            <person name="Stenlid J."/>
            <person name="Sun H."/>
            <person name="Sun S."/>
            <person name="Syed K."/>
            <person name="Tsang A."/>
            <person name="Wiebenga A."/>
            <person name="Young D."/>
            <person name="Pisabarro A."/>
            <person name="Eastwood D.C."/>
            <person name="Martin F."/>
            <person name="Cullen D."/>
            <person name="Grigoriev I.V."/>
            <person name="Hibbett D.S."/>
        </authorList>
    </citation>
    <scope>NUCLEOTIDE SEQUENCE [LARGE SCALE GENOMIC DNA]</scope>
    <source>
        <strain evidence="3">RWD-64-598 SS2</strain>
    </source>
</reference>
<dbReference type="AlphaFoldDB" id="A0A5M3MPA6"/>
<organism evidence="2 3">
    <name type="scientific">Coniophora puteana (strain RWD-64-598)</name>
    <name type="common">Brown rot fungus</name>
    <dbReference type="NCBI Taxonomy" id="741705"/>
    <lineage>
        <taxon>Eukaryota</taxon>
        <taxon>Fungi</taxon>
        <taxon>Dikarya</taxon>
        <taxon>Basidiomycota</taxon>
        <taxon>Agaricomycotina</taxon>
        <taxon>Agaricomycetes</taxon>
        <taxon>Agaricomycetidae</taxon>
        <taxon>Boletales</taxon>
        <taxon>Coniophorineae</taxon>
        <taxon>Coniophoraceae</taxon>
        <taxon>Coniophora</taxon>
    </lineage>
</organism>
<comment type="caution">
    <text evidence="2">The sequence shown here is derived from an EMBL/GenBank/DDBJ whole genome shotgun (WGS) entry which is preliminary data.</text>
</comment>
<dbReference type="KEGG" id="cput:CONPUDRAFT_82099"/>
<gene>
    <name evidence="2" type="ORF">CONPUDRAFT_82099</name>
</gene>
<dbReference type="Proteomes" id="UP000053558">
    <property type="component" value="Unassembled WGS sequence"/>
</dbReference>
<proteinExistence type="predicted"/>
<dbReference type="GeneID" id="19210359"/>
<evidence type="ECO:0000313" key="3">
    <source>
        <dbReference type="Proteomes" id="UP000053558"/>
    </source>
</evidence>
<feature type="compositionally biased region" description="Low complexity" evidence="1">
    <location>
        <begin position="199"/>
        <end position="213"/>
    </location>
</feature>
<protein>
    <submittedName>
        <fullName evidence="2">Uncharacterized protein</fullName>
    </submittedName>
</protein>
<feature type="compositionally biased region" description="Acidic residues" evidence="1">
    <location>
        <begin position="392"/>
        <end position="406"/>
    </location>
</feature>
<feature type="region of interest" description="Disordered" evidence="1">
    <location>
        <begin position="161"/>
        <end position="480"/>
    </location>
</feature>
<feature type="compositionally biased region" description="Acidic residues" evidence="1">
    <location>
        <begin position="245"/>
        <end position="254"/>
    </location>
</feature>
<feature type="compositionally biased region" description="Low complexity" evidence="1">
    <location>
        <begin position="317"/>
        <end position="363"/>
    </location>
</feature>
<sequence length="480" mass="51709">MSSRKQAPDVAFSDAVSAFNRAVTTIVNNAQEQARAEVSEATAEARQARRERDDALKSLTVSKKQEATWKQEATNWKSSLEKAELKIKHREETIIELREDASRWKEQCLRLEETSISWKEQFLRVEAERARLAARVEQLVADLAHAGAAPYTPNIRHADLPAASASSSKTVSRPPLYESASPPPESGLSKRGTAKAKSKSNAASKSSRAPKSSRQQADPPGQLPTPTSEYHSGTKRSAKPTQIRDDEDDEDDETSALLEESERRPRSTVIRRVHAVVSVPVKEEELDEDEIEIPILPSTSTSASAGPSISHISRTWKTASSSTTHVSASAPSSSSKGQSQKTANKSATNASSASVNASSTSSSKARKTAPITTSGASASARKAAPKRLYVEVDSDSEGEEQQESSGDEYHEGSDEDELNMRAEPNHKAIYASQPVKTRRLAPTATSVPVSARSAGPAKKAKTTAASTSRRKTLPAKSARS</sequence>
<dbReference type="RefSeq" id="XP_007768448.1">
    <property type="nucleotide sequence ID" value="XM_007770258.1"/>
</dbReference>
<dbReference type="OrthoDB" id="3269067at2759"/>
<feature type="region of interest" description="Disordered" evidence="1">
    <location>
        <begin position="37"/>
        <end position="57"/>
    </location>
</feature>
<evidence type="ECO:0000313" key="2">
    <source>
        <dbReference type="EMBL" id="EIW81009.1"/>
    </source>
</evidence>